<feature type="binding site" evidence="8">
    <location>
        <position position="30"/>
    </location>
    <ligand>
        <name>Ca(2+)</name>
        <dbReference type="ChEBI" id="CHEBI:29108"/>
    </ligand>
</feature>
<dbReference type="PANTHER" id="PTHR10963:SF60">
    <property type="entry name" value="GRAM-NEGATIVE BACTERIA-BINDING PROTEIN 1-RELATED"/>
    <property type="match status" value="1"/>
</dbReference>
<name>A0A5S8WF47_9BACT</name>
<evidence type="ECO:0000256" key="2">
    <source>
        <dbReference type="ARBA" id="ARBA00022729"/>
    </source>
</evidence>
<keyword evidence="8" id="KW-0106">Calcium</keyword>
<dbReference type="GO" id="GO:0046872">
    <property type="term" value="F:metal ion binding"/>
    <property type="evidence" value="ECO:0007669"/>
    <property type="project" value="UniProtKB-KW"/>
</dbReference>
<comment type="similarity">
    <text evidence="1">Belongs to the glycosyl hydrolase 16 family.</text>
</comment>
<feature type="binding site" evidence="8">
    <location>
        <position position="5"/>
    </location>
    <ligand>
        <name>Ca(2+)</name>
        <dbReference type="ChEBI" id="CHEBI:29108"/>
    </ligand>
</feature>
<protein>
    <submittedName>
        <fullName evidence="7">Beta-agarase</fullName>
    </submittedName>
</protein>
<dbReference type="InterPro" id="IPR000757">
    <property type="entry name" value="Beta-glucanase-like"/>
</dbReference>
<dbReference type="PDB" id="6AII">
    <property type="method" value="X-ray"/>
    <property type="resolution" value="1.63 A"/>
    <property type="chains" value="A=1-334"/>
</dbReference>
<dbReference type="PROSITE" id="PS51762">
    <property type="entry name" value="GH16_2"/>
    <property type="match status" value="1"/>
</dbReference>
<proteinExistence type="evidence at protein level"/>
<evidence type="ECO:0000256" key="3">
    <source>
        <dbReference type="ARBA" id="ARBA00022801"/>
    </source>
</evidence>
<evidence type="ECO:0000256" key="1">
    <source>
        <dbReference type="ARBA" id="ARBA00006865"/>
    </source>
</evidence>
<reference evidence="8" key="1">
    <citation type="journal article" date="2020" name="Appl. Microbiol. Biotechnol.">
        <title>Crystal structure of a neoagarobiose-producing GH16 family beta-agarase from Persicobacter sp. CCB-QB2.</title>
        <authorList>
            <person name="Teh A.H."/>
            <person name="Fazli N.H."/>
            <person name="Furusawa G."/>
        </authorList>
    </citation>
    <scope>X-RAY CRYSTALLOGRAPHY (1.63 ANGSTROMS) IN COMPLEX WITH CA(2+)</scope>
</reference>
<evidence type="ECO:0007829" key="8">
    <source>
        <dbReference type="PDB" id="6AII"/>
    </source>
</evidence>
<keyword evidence="4" id="KW-0326">Glycosidase</keyword>
<dbReference type="AlphaFoldDB" id="A0A5S8WF47"/>
<dbReference type="InterPro" id="IPR013320">
    <property type="entry name" value="ConA-like_dom_sf"/>
</dbReference>
<dbReference type="PIRSF" id="PIRSF001097">
    <property type="entry name" value="Agarase"/>
    <property type="match status" value="1"/>
</dbReference>
<dbReference type="InterPro" id="IPR016287">
    <property type="entry name" value="Beta_agarase"/>
</dbReference>
<evidence type="ECO:0000256" key="5">
    <source>
        <dbReference type="PIRSR" id="PIRSR001097-50"/>
    </source>
</evidence>
<feature type="binding site" evidence="8">
    <location>
        <position position="316"/>
    </location>
    <ligand>
        <name>Ca(2+)</name>
        <dbReference type="ChEBI" id="CHEBI:29108"/>
    </ligand>
</feature>
<evidence type="ECO:0000313" key="7">
    <source>
        <dbReference type="PDB" id="6AII"/>
    </source>
</evidence>
<dbReference type="PANTHER" id="PTHR10963">
    <property type="entry name" value="GLYCOSYL HYDROLASE-RELATED"/>
    <property type="match status" value="1"/>
</dbReference>
<feature type="active site" description="Nucleophile" evidence="5">
    <location>
        <position position="145"/>
    </location>
</feature>
<dbReference type="Gene3D" id="2.60.120.200">
    <property type="match status" value="1"/>
</dbReference>
<feature type="domain" description="GH16" evidence="6">
    <location>
        <begin position="4"/>
        <end position="326"/>
    </location>
</feature>
<keyword evidence="8" id="KW-0479">Metal-binding</keyword>
<feature type="binding site" evidence="8">
    <location>
        <position position="32"/>
    </location>
    <ligand>
        <name>Ca(2+)</name>
        <dbReference type="ChEBI" id="CHEBI:29108"/>
    </ligand>
</feature>
<organism evidence="7">
    <name type="scientific">Persicobacter</name>
    <dbReference type="NCBI Taxonomy" id="59740"/>
    <lineage>
        <taxon>Bacteria</taxon>
        <taxon>Pseudomonadati</taxon>
        <taxon>Bacteroidota</taxon>
        <taxon>Cytophagia</taxon>
        <taxon>Cytophagales</taxon>
        <taxon>Persicobacteraceae</taxon>
    </lineage>
</organism>
<sequence length="334" mass="38390">MQAQDWAGIPVPADPGNGKQWKLQADMSDDFNYDFPANKEETYIAGKWKNFWHNSWDGPGPTQWRHENVSVSNGHMNIVASRNGNTKTFRNSHDGTYHTLPATQMGCVVSKGHVQYPVFVEARVKIADAVFANNVWMISDDDYEEIDICENYGGLGDPGRTGTAMNAWFAKHIHLSHHVFNNRHLTNFDDYQPRDEEGVYGTWYYENGRTDWAGEYSTIGVYWKDPNHLEYYINGKWVRTLSGKNYSYLDPDGKLIEASADFNVLDKYNYTNGKGLTKPMKLIINIEAQDWNALAGRYPTDGEIYGRPEDHIMKVDWIRVYTPEVVTGHHHHHH</sequence>
<evidence type="ECO:0000256" key="4">
    <source>
        <dbReference type="ARBA" id="ARBA00023295"/>
    </source>
</evidence>
<keyword evidence="2" id="KW-0732">Signal</keyword>
<dbReference type="GO" id="GO:0005975">
    <property type="term" value="P:carbohydrate metabolic process"/>
    <property type="evidence" value="ECO:0007669"/>
    <property type="project" value="InterPro"/>
</dbReference>
<evidence type="ECO:0000259" key="6">
    <source>
        <dbReference type="PROSITE" id="PS51762"/>
    </source>
</evidence>
<feature type="binding site" evidence="8">
    <location>
        <position position="74"/>
    </location>
    <ligand>
        <name>Ca(2+)</name>
        <dbReference type="ChEBI" id="CHEBI:29108"/>
    </ligand>
</feature>
<keyword evidence="3" id="KW-0378">Hydrolase</keyword>
<dbReference type="InterPro" id="IPR050546">
    <property type="entry name" value="Glycosyl_Hydrlase_16"/>
</dbReference>
<dbReference type="SUPFAM" id="SSF49899">
    <property type="entry name" value="Concanavalin A-like lectins/glucanases"/>
    <property type="match status" value="1"/>
</dbReference>
<accession>A0A5S8WF47</accession>
<dbReference type="GO" id="GO:0033916">
    <property type="term" value="F:beta-agarase activity"/>
    <property type="evidence" value="ECO:0007669"/>
    <property type="project" value="InterPro"/>
</dbReference>
<feature type="active site" description="Proton donor" evidence="5">
    <location>
        <position position="150"/>
    </location>
</feature>
<dbReference type="SMR" id="A0A5S8WF47"/>
<keyword evidence="8" id="KW-0002">3D-structure</keyword>